<dbReference type="AlphaFoldDB" id="A0A2U8I706"/>
<dbReference type="InterPro" id="IPR032710">
    <property type="entry name" value="NTF2-like_dom_sf"/>
</dbReference>
<dbReference type="KEGG" id="fsm:CCS41_11420"/>
<dbReference type="PANTHER" id="PTHR38436:SF1">
    <property type="entry name" value="ESTER CYCLASE"/>
    <property type="match status" value="1"/>
</dbReference>
<gene>
    <name evidence="1" type="ORF">CCS41_11420</name>
</gene>
<protein>
    <recommendedName>
        <fullName evidence="3">SnoaL-like domain-containing protein</fullName>
    </recommendedName>
</protein>
<dbReference type="Proteomes" id="UP000261875">
    <property type="component" value="Chromosome"/>
</dbReference>
<sequence>MLALAWYKYVFSVNSEYKNIMDKQDIAVAEKWFEEFWEKGNASIVDELAIDKVLLCYPLTGKLSGKEALKEKILAFHRVFTRSHFELVDKCVGDDKVVARWQASATYTGKFGDLPEAKDKKIKFSGISILQIVDGKVVVDRGEEDRLAILQQIASQTVP</sequence>
<name>A0A2U8I706_9GAMM</name>
<dbReference type="GO" id="GO:0030638">
    <property type="term" value="P:polyketide metabolic process"/>
    <property type="evidence" value="ECO:0007669"/>
    <property type="project" value="InterPro"/>
</dbReference>
<keyword evidence="2" id="KW-1185">Reference proteome</keyword>
<dbReference type="Pfam" id="PF07366">
    <property type="entry name" value="SnoaL"/>
    <property type="match status" value="1"/>
</dbReference>
<evidence type="ECO:0000313" key="2">
    <source>
        <dbReference type="Proteomes" id="UP000261875"/>
    </source>
</evidence>
<reference evidence="1 2" key="1">
    <citation type="submission" date="2017-05" db="EMBL/GenBank/DDBJ databases">
        <title>Genome sequence of Candidatus Fukatsuia symbiotica and Candidatus Hamiltonella defensa from Acyrthosiphon pisum strain 5D.</title>
        <authorList>
            <person name="Patel V.A."/>
            <person name="Chevignon G."/>
            <person name="Russell J.A."/>
            <person name="Oliver K.M."/>
        </authorList>
    </citation>
    <scope>NUCLEOTIDE SEQUENCE [LARGE SCALE GENOMIC DNA]</scope>
    <source>
        <strain evidence="1 2">5D</strain>
    </source>
</reference>
<organism evidence="1 2">
    <name type="scientific">Candidatus Fukatsuia symbiotica</name>
    <dbReference type="NCBI Taxonomy" id="1878942"/>
    <lineage>
        <taxon>Bacteria</taxon>
        <taxon>Pseudomonadati</taxon>
        <taxon>Pseudomonadota</taxon>
        <taxon>Gammaproteobacteria</taxon>
        <taxon>Enterobacterales</taxon>
        <taxon>Yersiniaceae</taxon>
        <taxon>Candidatus Fukatsuia</taxon>
    </lineage>
</organism>
<dbReference type="Gene3D" id="3.10.450.50">
    <property type="match status" value="1"/>
</dbReference>
<dbReference type="InterPro" id="IPR009959">
    <property type="entry name" value="Cyclase_SnoaL-like"/>
</dbReference>
<accession>A0A2U8I706</accession>
<dbReference type="PANTHER" id="PTHR38436">
    <property type="entry name" value="POLYKETIDE CYCLASE SNOAL-LIKE DOMAIN"/>
    <property type="match status" value="1"/>
</dbReference>
<dbReference type="EMBL" id="CP021659">
    <property type="protein sequence ID" value="AWK14942.1"/>
    <property type="molecule type" value="Genomic_DNA"/>
</dbReference>
<dbReference type="OrthoDB" id="9182871at2"/>
<evidence type="ECO:0008006" key="3">
    <source>
        <dbReference type="Google" id="ProtNLM"/>
    </source>
</evidence>
<proteinExistence type="predicted"/>
<evidence type="ECO:0000313" key="1">
    <source>
        <dbReference type="EMBL" id="AWK14942.1"/>
    </source>
</evidence>
<dbReference type="SUPFAM" id="SSF54427">
    <property type="entry name" value="NTF2-like"/>
    <property type="match status" value="1"/>
</dbReference>